<dbReference type="OrthoDB" id="363283at2"/>
<accession>F2NT81</accession>
<evidence type="ECO:0008006" key="5">
    <source>
        <dbReference type="Google" id="ProtNLM"/>
    </source>
</evidence>
<dbReference type="AlphaFoldDB" id="F2NT81"/>
<name>F2NT81_TRES6</name>
<evidence type="ECO:0000256" key="1">
    <source>
        <dbReference type="SAM" id="MobiDB-lite"/>
    </source>
</evidence>
<keyword evidence="2" id="KW-0812">Transmembrane</keyword>
<organism evidence="3 4">
    <name type="scientific">Treponema succinifaciens (strain ATCC 33096 / DSM 2489 / 6091)</name>
    <dbReference type="NCBI Taxonomy" id="869209"/>
    <lineage>
        <taxon>Bacteria</taxon>
        <taxon>Pseudomonadati</taxon>
        <taxon>Spirochaetota</taxon>
        <taxon>Spirochaetia</taxon>
        <taxon>Spirochaetales</taxon>
        <taxon>Treponemataceae</taxon>
        <taxon>Treponema</taxon>
    </lineage>
</organism>
<keyword evidence="4" id="KW-1185">Reference proteome</keyword>
<keyword evidence="2" id="KW-1133">Transmembrane helix</keyword>
<dbReference type="KEGG" id="tsu:Tresu_1781"/>
<dbReference type="Proteomes" id="UP000006852">
    <property type="component" value="Chromosome"/>
</dbReference>
<dbReference type="RefSeq" id="WP_013701953.1">
    <property type="nucleotide sequence ID" value="NC_015385.1"/>
</dbReference>
<feature type="compositionally biased region" description="Low complexity" evidence="1">
    <location>
        <begin position="81"/>
        <end position="98"/>
    </location>
</feature>
<dbReference type="EMBL" id="CP002631">
    <property type="protein sequence ID" value="AEB14672.1"/>
    <property type="molecule type" value="Genomic_DNA"/>
</dbReference>
<dbReference type="STRING" id="869209.Tresu_1781"/>
<reference evidence="3 4" key="1">
    <citation type="journal article" date="2011" name="Stand. Genomic Sci.">
        <title>Complete genome sequence of Treponema succinifaciens type strain (6091).</title>
        <authorList>
            <person name="Han C."/>
            <person name="Gronow S."/>
            <person name="Teshima H."/>
            <person name="Lapidus A."/>
            <person name="Nolan M."/>
            <person name="Lucas S."/>
            <person name="Hammon N."/>
            <person name="Deshpande S."/>
            <person name="Cheng J.F."/>
            <person name="Zeytun A."/>
            <person name="Tapia R."/>
            <person name="Goodwin L."/>
            <person name="Pitluck S."/>
            <person name="Liolios K."/>
            <person name="Pagani I."/>
            <person name="Ivanova N."/>
            <person name="Mavromatis K."/>
            <person name="Mikhailova N."/>
            <person name="Huntemann M."/>
            <person name="Pati A."/>
            <person name="Chen A."/>
            <person name="Palaniappan K."/>
            <person name="Land M."/>
            <person name="Hauser L."/>
            <person name="Brambilla E.M."/>
            <person name="Rohde M."/>
            <person name="Goker M."/>
            <person name="Woyke T."/>
            <person name="Bristow J."/>
            <person name="Eisen J.A."/>
            <person name="Markowitz V."/>
            <person name="Hugenholtz P."/>
            <person name="Kyrpides N.C."/>
            <person name="Klenk H.P."/>
            <person name="Detter J.C."/>
        </authorList>
    </citation>
    <scope>NUCLEOTIDE SEQUENCE [LARGE SCALE GENOMIC DNA]</scope>
    <source>
        <strain evidence="4">ATCC 33096 / DSM 2489 / 6091</strain>
    </source>
</reference>
<gene>
    <name evidence="3" type="ordered locus">Tresu_1781</name>
</gene>
<evidence type="ECO:0000313" key="3">
    <source>
        <dbReference type="EMBL" id="AEB14672.1"/>
    </source>
</evidence>
<dbReference type="GeneID" id="302998923"/>
<evidence type="ECO:0000256" key="2">
    <source>
        <dbReference type="SAM" id="Phobius"/>
    </source>
</evidence>
<keyword evidence="2" id="KW-0472">Membrane</keyword>
<evidence type="ECO:0000313" key="4">
    <source>
        <dbReference type="Proteomes" id="UP000006852"/>
    </source>
</evidence>
<proteinExistence type="predicted"/>
<protein>
    <recommendedName>
        <fullName evidence="5">Lipopolysaccharide assembly protein A domain-containing protein</fullName>
    </recommendedName>
</protein>
<feature type="region of interest" description="Disordered" evidence="1">
    <location>
        <begin position="64"/>
        <end position="98"/>
    </location>
</feature>
<dbReference type="eggNOG" id="ENOG502ZEAI">
    <property type="taxonomic scope" value="Bacteria"/>
</dbReference>
<reference evidence="4" key="2">
    <citation type="submission" date="2011-04" db="EMBL/GenBank/DDBJ databases">
        <title>The complete genome of chromosome of Treponema succinifaciens DSM 2489.</title>
        <authorList>
            <person name="Lucas S."/>
            <person name="Copeland A."/>
            <person name="Lapidus A."/>
            <person name="Bruce D."/>
            <person name="Goodwin L."/>
            <person name="Pitluck S."/>
            <person name="Peters L."/>
            <person name="Kyrpides N."/>
            <person name="Mavromatis K."/>
            <person name="Ivanova N."/>
            <person name="Ovchinnikova G."/>
            <person name="Teshima H."/>
            <person name="Detter J.C."/>
            <person name="Tapia R."/>
            <person name="Han C."/>
            <person name="Land M."/>
            <person name="Hauser L."/>
            <person name="Markowitz V."/>
            <person name="Cheng J.-F."/>
            <person name="Hugenholtz P."/>
            <person name="Woyke T."/>
            <person name="Wu D."/>
            <person name="Gronow S."/>
            <person name="Wellnitz S."/>
            <person name="Brambilla E."/>
            <person name="Klenk H.-P."/>
            <person name="Eisen J.A."/>
        </authorList>
    </citation>
    <scope>NUCLEOTIDE SEQUENCE [LARGE SCALE GENOMIC DNA]</scope>
    <source>
        <strain evidence="4">ATCC 33096 / DSM 2489 / 6091</strain>
    </source>
</reference>
<sequence length="98" mass="10972">MPLKLIGILFLVVLVALLTGFNLSNKCSIWFFHSFENIPVFAALLSAFLAGVVITLPFTFGKKRKTDSFSETKKKEKKSGQKVQQEEAPLQQPQENAE</sequence>
<feature type="transmembrane region" description="Helical" evidence="2">
    <location>
        <begin position="38"/>
        <end position="60"/>
    </location>
</feature>
<dbReference type="HOGENOM" id="CLU_177878_0_0_12"/>